<feature type="chain" id="PRO_5013344604" evidence="1">
    <location>
        <begin position="28"/>
        <end position="637"/>
    </location>
</feature>
<proteinExistence type="predicted"/>
<keyword evidence="3" id="KW-1185">Reference proteome</keyword>
<accession>A0A1X7NVV4</accession>
<dbReference type="PANTHER" id="PTHR30032">
    <property type="entry name" value="N-ACETYLMURAMOYL-L-ALANINE AMIDASE-RELATED"/>
    <property type="match status" value="1"/>
</dbReference>
<gene>
    <name evidence="2" type="ORF">SAMN06295885_1856</name>
</gene>
<dbReference type="EMBL" id="FXBM01000002">
    <property type="protein sequence ID" value="SMH41993.1"/>
    <property type="molecule type" value="Genomic_DNA"/>
</dbReference>
<name>A0A1X7NVV4_9MICO</name>
<dbReference type="OrthoDB" id="5241829at2"/>
<feature type="signal peptide" evidence="1">
    <location>
        <begin position="1"/>
        <end position="27"/>
    </location>
</feature>
<dbReference type="Gene3D" id="3.40.50.12090">
    <property type="match status" value="2"/>
</dbReference>
<dbReference type="AlphaFoldDB" id="A0A1X7NVV4"/>
<organism evidence="2 3">
    <name type="scientific">Rathayibacter oskolensis</name>
    <dbReference type="NCBI Taxonomy" id="1891671"/>
    <lineage>
        <taxon>Bacteria</taxon>
        <taxon>Bacillati</taxon>
        <taxon>Actinomycetota</taxon>
        <taxon>Actinomycetes</taxon>
        <taxon>Micrococcales</taxon>
        <taxon>Microbacteriaceae</taxon>
        <taxon>Rathayibacter</taxon>
    </lineage>
</organism>
<dbReference type="InterPro" id="IPR051922">
    <property type="entry name" value="Bact_Sporulation_Assoc"/>
</dbReference>
<dbReference type="RefSeq" id="WP_085476348.1">
    <property type="nucleotide sequence ID" value="NZ_FXBM01000002.1"/>
</dbReference>
<dbReference type="Pfam" id="PF04122">
    <property type="entry name" value="CW_binding_2"/>
    <property type="match status" value="3"/>
</dbReference>
<keyword evidence="1" id="KW-0732">Signal</keyword>
<dbReference type="PANTHER" id="PTHR30032:SF8">
    <property type="entry name" value="GERMINATION-SPECIFIC N-ACETYLMURAMOYL-L-ALANINE AMIDASE"/>
    <property type="match status" value="1"/>
</dbReference>
<sequence>MNRSVLSRWIAALVVVATTVVATPARAEPSNLNPDGSALTIAEYTTSDYGDRVIVDFEATLDTADVSGWVRYELLDPDGSSHGPRIETEIRSDRHVSQDWSGLAPGTYTVLFWQIPRAVDEPFAPAVRTQAVVSEGSLTTWRIIDLSASGGDEELYGGFTFALADGARPEGDVVLRGHQIDPRDPTATIEVFEQRYTRPGYHEFTMPAPWPGDVFITATSTLVGSDRYGRPVEYVGERLPPFVNNFSGASSSRPLELCVTVFAQGLDSIGTYSVDILLDGVLVDTLPGLESTTYSEQCYPSDGGEVHVEAIGRWEGADGFGVVAPRSYPLIDQVVTVATEVAVERLAGVDRQGTAVAISRATFAPDVPVVYIATGERFADALSAAPAAARQGGPLLLVDRDSMSQPVRDELARLTPDRIVVVGSSASVSDALLRELRAYSGTVQRIGGVDRYDTADKIVRDAFPNGWSTAWLATGEKFPDALSAAAAAGSLDAPVLLVNGGLATADSRTRRLVADLGVTSVTIAGSALSVSDGIARSLPVRSTRIGGVDRYDTSERLMSAAFTSASTVYLATGEDFPDALAGATAAGYTDSPLYAVQPDCVPTAVLDDIAELRPSTVVLLGGTGTLSDRVARLEPCT</sequence>
<protein>
    <submittedName>
        <fullName evidence="2">Putative cell wall binding repeat 2</fullName>
    </submittedName>
</protein>
<dbReference type="Proteomes" id="UP000193711">
    <property type="component" value="Unassembled WGS sequence"/>
</dbReference>
<evidence type="ECO:0000256" key="1">
    <source>
        <dbReference type="SAM" id="SignalP"/>
    </source>
</evidence>
<evidence type="ECO:0000313" key="2">
    <source>
        <dbReference type="EMBL" id="SMH41993.1"/>
    </source>
</evidence>
<dbReference type="STRING" id="1891671.SAMN06295885_1856"/>
<evidence type="ECO:0000313" key="3">
    <source>
        <dbReference type="Proteomes" id="UP000193711"/>
    </source>
</evidence>
<dbReference type="InterPro" id="IPR007253">
    <property type="entry name" value="Cell_wall-bd_2"/>
</dbReference>
<reference evidence="3" key="1">
    <citation type="submission" date="2017-04" db="EMBL/GenBank/DDBJ databases">
        <authorList>
            <person name="Varghese N."/>
            <person name="Submissions S."/>
        </authorList>
    </citation>
    <scope>NUCLEOTIDE SEQUENCE [LARGE SCALE GENOMIC DNA]</scope>
    <source>
        <strain evidence="3">VKM Ac-2121</strain>
    </source>
</reference>